<reference evidence="2" key="2">
    <citation type="journal article" date="2023" name="IMA Fungus">
        <title>Comparative genomic study of the Penicillium genus elucidates a diverse pangenome and 15 lateral gene transfer events.</title>
        <authorList>
            <person name="Petersen C."/>
            <person name="Sorensen T."/>
            <person name="Nielsen M.R."/>
            <person name="Sondergaard T.E."/>
            <person name="Sorensen J.L."/>
            <person name="Fitzpatrick D.A."/>
            <person name="Frisvad J.C."/>
            <person name="Nielsen K.L."/>
        </authorList>
    </citation>
    <scope>NUCLEOTIDE SEQUENCE</scope>
    <source>
        <strain evidence="2">IBT 17660</strain>
    </source>
</reference>
<sequence length="131" mass="14467">MAFCITFGTHEWTLFLELYRVMGLRAVDAADIPNLLNEILTINAEFSSRLEGYENVRAYCYNCSTEILNTISLAGCTNSDCISDRPDITPDTRPPPGMQYGIQPPPQAQGGWQQQPPLQSPPQAQGGLGYK</sequence>
<name>A0A9W9WJX0_9EURO</name>
<accession>A0A9W9WJX0</accession>
<evidence type="ECO:0000313" key="3">
    <source>
        <dbReference type="Proteomes" id="UP001147760"/>
    </source>
</evidence>
<dbReference type="OrthoDB" id="5545479at2759"/>
<reference evidence="2" key="1">
    <citation type="submission" date="2022-12" db="EMBL/GenBank/DDBJ databases">
        <authorList>
            <person name="Petersen C."/>
        </authorList>
    </citation>
    <scope>NUCLEOTIDE SEQUENCE</scope>
    <source>
        <strain evidence="2">IBT 17660</strain>
    </source>
</reference>
<keyword evidence="3" id="KW-1185">Reference proteome</keyword>
<feature type="compositionally biased region" description="Pro residues" evidence="1">
    <location>
        <begin position="92"/>
        <end position="107"/>
    </location>
</feature>
<evidence type="ECO:0000313" key="2">
    <source>
        <dbReference type="EMBL" id="KAJ5466352.1"/>
    </source>
</evidence>
<feature type="compositionally biased region" description="Low complexity" evidence="1">
    <location>
        <begin position="108"/>
        <end position="125"/>
    </location>
</feature>
<comment type="caution">
    <text evidence="2">The sequence shown here is derived from an EMBL/GenBank/DDBJ whole genome shotgun (WGS) entry which is preliminary data.</text>
</comment>
<organism evidence="2 3">
    <name type="scientific">Penicillium desertorum</name>
    <dbReference type="NCBI Taxonomy" id="1303715"/>
    <lineage>
        <taxon>Eukaryota</taxon>
        <taxon>Fungi</taxon>
        <taxon>Dikarya</taxon>
        <taxon>Ascomycota</taxon>
        <taxon>Pezizomycotina</taxon>
        <taxon>Eurotiomycetes</taxon>
        <taxon>Eurotiomycetidae</taxon>
        <taxon>Eurotiales</taxon>
        <taxon>Aspergillaceae</taxon>
        <taxon>Penicillium</taxon>
    </lineage>
</organism>
<protein>
    <submittedName>
        <fullName evidence="2">Dynein light chaintype 1/2</fullName>
    </submittedName>
</protein>
<proteinExistence type="predicted"/>
<feature type="region of interest" description="Disordered" evidence="1">
    <location>
        <begin position="84"/>
        <end position="131"/>
    </location>
</feature>
<gene>
    <name evidence="2" type="ORF">N7530_010139</name>
</gene>
<dbReference type="AlphaFoldDB" id="A0A9W9WJX0"/>
<evidence type="ECO:0000256" key="1">
    <source>
        <dbReference type="SAM" id="MobiDB-lite"/>
    </source>
</evidence>
<dbReference type="Proteomes" id="UP001147760">
    <property type="component" value="Unassembled WGS sequence"/>
</dbReference>
<dbReference type="EMBL" id="JAPWDO010000006">
    <property type="protein sequence ID" value="KAJ5466352.1"/>
    <property type="molecule type" value="Genomic_DNA"/>
</dbReference>